<keyword evidence="2" id="KW-1185">Reference proteome</keyword>
<protein>
    <submittedName>
        <fullName evidence="1">Uncharacterized protein</fullName>
    </submittedName>
</protein>
<dbReference type="RefSeq" id="WP_043711992.1">
    <property type="nucleotide sequence ID" value="NZ_JALOCT010000001.1"/>
</dbReference>
<gene>
    <name evidence="1" type="ORF">QX99_01815</name>
</gene>
<accession>A0A0D1K455</accession>
<evidence type="ECO:0000313" key="1">
    <source>
        <dbReference type="EMBL" id="KIU19794.1"/>
    </source>
</evidence>
<proteinExistence type="predicted"/>
<comment type="caution">
    <text evidence="1">The sequence shown here is derived from an EMBL/GenBank/DDBJ whole genome shotgun (WGS) entry which is preliminary data.</text>
</comment>
<dbReference type="EMBL" id="JWHU01000034">
    <property type="protein sequence ID" value="KIU19794.1"/>
    <property type="molecule type" value="Genomic_DNA"/>
</dbReference>
<name>A0A0D1K455_9LACO</name>
<organism evidence="1 2">
    <name type="scientific">Weissella cibaria</name>
    <dbReference type="NCBI Taxonomy" id="137591"/>
    <lineage>
        <taxon>Bacteria</taxon>
        <taxon>Bacillati</taxon>
        <taxon>Bacillota</taxon>
        <taxon>Bacilli</taxon>
        <taxon>Lactobacillales</taxon>
        <taxon>Lactobacillaceae</taxon>
        <taxon>Weissella</taxon>
    </lineage>
</organism>
<reference evidence="1 2" key="1">
    <citation type="journal article" date="2015" name="Microbiology (Mosc.)">
        <title>Genomics of the Weissella cibaria species with an examination of its metabolic traits.</title>
        <authorList>
            <person name="Lynch K.M."/>
            <person name="Lucid A."/>
            <person name="Arendt E.K."/>
            <person name="Sleator R.D."/>
            <person name="Lucey B."/>
            <person name="Coffey A."/>
        </authorList>
    </citation>
    <scope>NUCLEOTIDE SEQUENCE [LARGE SCALE GENOMIC DNA]</scope>
    <source>
        <strain evidence="1 2">MG1</strain>
    </source>
</reference>
<dbReference type="AlphaFoldDB" id="A0A0D1K455"/>
<sequence length="66" mass="7619">MAQTLSIFSWTPDKAEGFSEVTISEHTFDDFKELNLSQDEAQQLLIYIQNSLDSHEHITFRLSEGE</sequence>
<dbReference type="Proteomes" id="UP000032287">
    <property type="component" value="Unassembled WGS sequence"/>
</dbReference>
<dbReference type="PATRIC" id="fig|137591.25.peg.1786"/>
<evidence type="ECO:0000313" key="2">
    <source>
        <dbReference type="Proteomes" id="UP000032287"/>
    </source>
</evidence>